<dbReference type="Pfam" id="PF02826">
    <property type="entry name" value="2-Hacid_dh_C"/>
    <property type="match status" value="1"/>
</dbReference>
<sequence>MNGTSKPLVALLDGRDCSVEMPHLKDIATVAFCDAQSTQEIHERVLKEAVAALMWHTISLSKEDLHKFKALKLIVRIGGSYDNIDIKAAGELGIAVSNVPGYCIEEVADSTMCLILNLYRRTSFLARMVAEGREFVGPEVIREAAPGCGRIRDETLGIVGLGRIGTAVAIRAKAFGFKVCFFDPFLSDGVEKSLGIMRHNTLEELLYSSDCVTLHCPLTEKNHHMIHEYTIKQMKPGAMIVNTSRGGLIDETALTYALRDGRLKGAALDVFEKDISVAMAELREAAAREVRRGLTSRIPDDLRNCVNKEYLMPASRHHSIPANAFNTNSLNAVNLAALHAADSKILK</sequence>
<dbReference type="GO" id="GO:0016616">
    <property type="term" value="F:oxidoreductase activity, acting on the CH-OH group of donors, NAD or NADP as acceptor"/>
    <property type="evidence" value="ECO:0007669"/>
    <property type="project" value="InterPro"/>
</dbReference>
<evidence type="ECO:0000256" key="1">
    <source>
        <dbReference type="ARBA" id="ARBA00005854"/>
    </source>
</evidence>
<dbReference type="InterPro" id="IPR029752">
    <property type="entry name" value="D-isomer_DH_CS1"/>
</dbReference>
<dbReference type="InterPro" id="IPR036291">
    <property type="entry name" value="NAD(P)-bd_dom_sf"/>
</dbReference>
<reference evidence="5" key="1">
    <citation type="submission" date="2022-11" db="UniProtKB">
        <authorList>
            <consortium name="WormBaseParasite"/>
        </authorList>
    </citation>
    <scope>IDENTIFICATION</scope>
</reference>
<evidence type="ECO:0000256" key="2">
    <source>
        <dbReference type="ARBA" id="ARBA00023002"/>
    </source>
</evidence>
<dbReference type="CDD" id="cd05299">
    <property type="entry name" value="CtBP_dh"/>
    <property type="match status" value="1"/>
</dbReference>
<dbReference type="SUPFAM" id="SSF51735">
    <property type="entry name" value="NAD(P)-binding Rossmann-fold domains"/>
    <property type="match status" value="1"/>
</dbReference>
<dbReference type="OMA" id="PMDRHKV"/>
<dbReference type="PANTHER" id="PTHR46029:SF7">
    <property type="entry name" value="C-TERMINAL-BINDING PROTEIN"/>
    <property type="match status" value="1"/>
</dbReference>
<dbReference type="InterPro" id="IPR029753">
    <property type="entry name" value="D-isomer_DH_CS"/>
</dbReference>
<dbReference type="PANTHER" id="PTHR46029">
    <property type="entry name" value="C-TERMINAL-BINDING PROTEIN"/>
    <property type="match status" value="1"/>
</dbReference>
<organism evidence="4 5">
    <name type="scientific">Romanomermis culicivorax</name>
    <name type="common">Nematode worm</name>
    <dbReference type="NCBI Taxonomy" id="13658"/>
    <lineage>
        <taxon>Eukaryota</taxon>
        <taxon>Metazoa</taxon>
        <taxon>Ecdysozoa</taxon>
        <taxon>Nematoda</taxon>
        <taxon>Enoplea</taxon>
        <taxon>Dorylaimia</taxon>
        <taxon>Mermithida</taxon>
        <taxon>Mermithoidea</taxon>
        <taxon>Mermithidae</taxon>
        <taxon>Romanomermis</taxon>
    </lineage>
</organism>
<dbReference type="GO" id="GO:0003714">
    <property type="term" value="F:transcription corepressor activity"/>
    <property type="evidence" value="ECO:0007669"/>
    <property type="project" value="InterPro"/>
</dbReference>
<dbReference type="AlphaFoldDB" id="A0A915J6T8"/>
<accession>A0A915J6T8</accession>
<dbReference type="GO" id="GO:0140297">
    <property type="term" value="F:DNA-binding transcription factor binding"/>
    <property type="evidence" value="ECO:0007669"/>
    <property type="project" value="TreeGrafter"/>
</dbReference>
<dbReference type="InterPro" id="IPR043322">
    <property type="entry name" value="CtBP"/>
</dbReference>
<comment type="similarity">
    <text evidence="1">Belongs to the D-isomer specific 2-hydroxyacid dehydrogenase family.</text>
</comment>
<proteinExistence type="inferred from homology"/>
<dbReference type="SUPFAM" id="SSF52283">
    <property type="entry name" value="Formate/glycerate dehydrogenase catalytic domain-like"/>
    <property type="match status" value="1"/>
</dbReference>
<dbReference type="Proteomes" id="UP000887565">
    <property type="component" value="Unplaced"/>
</dbReference>
<dbReference type="InterPro" id="IPR006140">
    <property type="entry name" value="D-isomer_DH_NAD-bd"/>
</dbReference>
<dbReference type="GO" id="GO:0006357">
    <property type="term" value="P:regulation of transcription by RNA polymerase II"/>
    <property type="evidence" value="ECO:0007669"/>
    <property type="project" value="TreeGrafter"/>
</dbReference>
<dbReference type="WBParaSite" id="nRc.2.0.1.t22166-RA">
    <property type="protein sequence ID" value="nRc.2.0.1.t22166-RA"/>
    <property type="gene ID" value="nRc.2.0.1.g22166"/>
</dbReference>
<protein>
    <submittedName>
        <fullName evidence="5">C-terminal-binding protein</fullName>
    </submittedName>
</protein>
<evidence type="ECO:0000313" key="5">
    <source>
        <dbReference type="WBParaSite" id="nRc.2.0.1.t22166-RA"/>
    </source>
</evidence>
<dbReference type="GO" id="GO:0003713">
    <property type="term" value="F:transcription coactivator activity"/>
    <property type="evidence" value="ECO:0007669"/>
    <property type="project" value="TreeGrafter"/>
</dbReference>
<name>A0A915J6T8_ROMCU</name>
<dbReference type="GO" id="GO:0051287">
    <property type="term" value="F:NAD binding"/>
    <property type="evidence" value="ECO:0007669"/>
    <property type="project" value="InterPro"/>
</dbReference>
<keyword evidence="4" id="KW-1185">Reference proteome</keyword>
<dbReference type="Gene3D" id="3.40.50.720">
    <property type="entry name" value="NAD(P)-binding Rossmann-like Domain"/>
    <property type="match status" value="2"/>
</dbReference>
<dbReference type="GO" id="GO:0005634">
    <property type="term" value="C:nucleus"/>
    <property type="evidence" value="ECO:0007669"/>
    <property type="project" value="TreeGrafter"/>
</dbReference>
<feature type="domain" description="D-isomer specific 2-hydroxyacid dehydrogenase NAD-binding" evidence="3">
    <location>
        <begin position="113"/>
        <end position="283"/>
    </location>
</feature>
<keyword evidence="2" id="KW-0560">Oxidoreductase</keyword>
<evidence type="ECO:0000313" key="4">
    <source>
        <dbReference type="Proteomes" id="UP000887565"/>
    </source>
</evidence>
<evidence type="ECO:0000259" key="3">
    <source>
        <dbReference type="Pfam" id="PF02826"/>
    </source>
</evidence>
<dbReference type="PROSITE" id="PS00065">
    <property type="entry name" value="D_2_HYDROXYACID_DH_1"/>
    <property type="match status" value="1"/>
</dbReference>
<dbReference type="InterPro" id="IPR051638">
    <property type="entry name" value="CTBP_dehydrogenase"/>
</dbReference>
<dbReference type="PROSITE" id="PS00671">
    <property type="entry name" value="D_2_HYDROXYACID_DH_3"/>
    <property type="match status" value="1"/>
</dbReference>
<dbReference type="GO" id="GO:0001221">
    <property type="term" value="F:transcription coregulator binding"/>
    <property type="evidence" value="ECO:0007669"/>
    <property type="project" value="TreeGrafter"/>
</dbReference>